<keyword evidence="3" id="KW-1185">Reference proteome</keyword>
<evidence type="ECO:0000313" key="2">
    <source>
        <dbReference type="EMBL" id="OWZ13684.1"/>
    </source>
</evidence>
<feature type="compositionally biased region" description="Basic and acidic residues" evidence="1">
    <location>
        <begin position="1"/>
        <end position="10"/>
    </location>
</feature>
<organism evidence="2 3">
    <name type="scientific">Phytophthora megakarya</name>
    <dbReference type="NCBI Taxonomy" id="4795"/>
    <lineage>
        <taxon>Eukaryota</taxon>
        <taxon>Sar</taxon>
        <taxon>Stramenopiles</taxon>
        <taxon>Oomycota</taxon>
        <taxon>Peronosporomycetes</taxon>
        <taxon>Peronosporales</taxon>
        <taxon>Peronosporaceae</taxon>
        <taxon>Phytophthora</taxon>
    </lineage>
</organism>
<dbReference type="EMBL" id="NBNE01001515">
    <property type="protein sequence ID" value="OWZ13684.1"/>
    <property type="molecule type" value="Genomic_DNA"/>
</dbReference>
<feature type="compositionally biased region" description="Polar residues" evidence="1">
    <location>
        <begin position="53"/>
        <end position="68"/>
    </location>
</feature>
<gene>
    <name evidence="2" type="ORF">PHMEG_00012947</name>
</gene>
<dbReference type="Proteomes" id="UP000198211">
    <property type="component" value="Unassembled WGS sequence"/>
</dbReference>
<comment type="caution">
    <text evidence="2">The sequence shown here is derived from an EMBL/GenBank/DDBJ whole genome shotgun (WGS) entry which is preliminary data.</text>
</comment>
<evidence type="ECO:0000256" key="1">
    <source>
        <dbReference type="SAM" id="MobiDB-lite"/>
    </source>
</evidence>
<name>A0A225W8H2_9STRA</name>
<feature type="region of interest" description="Disordered" evidence="1">
    <location>
        <begin position="1"/>
        <end position="71"/>
    </location>
</feature>
<accession>A0A225W8H2</accession>
<dbReference type="AlphaFoldDB" id="A0A225W8H2"/>
<evidence type="ECO:0000313" key="3">
    <source>
        <dbReference type="Proteomes" id="UP000198211"/>
    </source>
</evidence>
<dbReference type="OrthoDB" id="139865at2759"/>
<protein>
    <submittedName>
        <fullName evidence="2">Uncharacterized protein</fullName>
    </submittedName>
</protein>
<reference evidence="3" key="1">
    <citation type="submission" date="2017-03" db="EMBL/GenBank/DDBJ databases">
        <title>Phytopthora megakarya and P. palmivora, two closely related causual agents of cacao black pod achieved similar genome size and gene model numbers by different mechanisms.</title>
        <authorList>
            <person name="Ali S."/>
            <person name="Shao J."/>
            <person name="Larry D.J."/>
            <person name="Kronmiller B."/>
            <person name="Shen D."/>
            <person name="Strem M.D."/>
            <person name="Melnick R.L."/>
            <person name="Guiltinan M.J."/>
            <person name="Tyler B.M."/>
            <person name="Meinhardt L.W."/>
            <person name="Bailey B.A."/>
        </authorList>
    </citation>
    <scope>NUCLEOTIDE SEQUENCE [LARGE SCALE GENOMIC DNA]</scope>
    <source>
        <strain evidence="3">zdho120</strain>
    </source>
</reference>
<proteinExistence type="predicted"/>
<sequence>MSTNDGDHIPNRAFAHPSPHSGSSRKRIDSSSTTTSSKRRHSRKTSISVVEKSPTQTICNPPNGTPGTLLNLRSSLSSLSHSDLINIDTSSITSTSTPMKSIAFDRSNGSKKLASVLLWIYVAAFPVKAVLSTQAS</sequence>